<evidence type="ECO:0000313" key="1">
    <source>
        <dbReference type="EMBL" id="AEU16576.1"/>
    </source>
</evidence>
<organism evidence="1">
    <name type="scientific">Corynebacterium sp. 062011MSU</name>
    <dbReference type="NCBI Taxonomy" id="1071405"/>
    <lineage>
        <taxon>Bacteria</taxon>
        <taxon>Bacillati</taxon>
        <taxon>Actinomycetota</taxon>
        <taxon>Actinomycetes</taxon>
        <taxon>Mycobacteriales</taxon>
        <taxon>Corynebacteriaceae</taxon>
        <taxon>Corynebacterium</taxon>
    </lineage>
</organism>
<gene>
    <name evidence="1" type="primary">rpoB</name>
</gene>
<sequence length="67" mass="7546">PGNPWGLGPPMVWVARSRRCWNAGGGRKQGRFLDDIYNHDDTHVASVSTCRIQRVTLRCRTPSPPPF</sequence>
<name>G9FQ77_9CORY</name>
<accession>G9FQ77</accession>
<dbReference type="EMBL" id="JN187677">
    <property type="protein sequence ID" value="AEU16576.1"/>
    <property type="molecule type" value="Genomic_DNA"/>
</dbReference>
<reference evidence="1" key="1">
    <citation type="submission" date="2011-06" db="EMBL/GenBank/DDBJ databases">
        <authorList>
            <person name="Ganash A."/>
            <person name="Emmanuvel Rajan K.M."/>
        </authorList>
    </citation>
    <scope>NUCLEOTIDE SEQUENCE</scope>
    <source>
        <strain evidence="1">062011MSU</strain>
    </source>
</reference>
<proteinExistence type="predicted"/>
<dbReference type="AlphaFoldDB" id="G9FQ77"/>
<feature type="non-terminal residue" evidence="1">
    <location>
        <position position="1"/>
    </location>
</feature>
<reference evidence="1" key="2">
    <citation type="submission" date="2011-06" db="EMBL/GenBank/DDBJ databases">
        <authorList>
            <person name="Mariappan S."/>
            <person name="Johnson Retnaraj Samuel S.C."/>
            <person name="Jackson Durairaj S.C."/>
            <person name="Beryl Vedha Y."/>
            <person name="Sudhakar S."/>
        </authorList>
    </citation>
    <scope>NUCLEOTIDE SEQUENCE</scope>
    <source>
        <strain evidence="1">062011MSU</strain>
    </source>
</reference>
<feature type="non-terminal residue" evidence="1">
    <location>
        <position position="67"/>
    </location>
</feature>
<protein>
    <submittedName>
        <fullName evidence="1">RNA polymerase beta subunit</fullName>
    </submittedName>
</protein>